<dbReference type="OrthoDB" id="333100at2759"/>
<feature type="compositionally biased region" description="Basic and acidic residues" evidence="1">
    <location>
        <begin position="123"/>
        <end position="134"/>
    </location>
</feature>
<dbReference type="GeneID" id="94426769"/>
<name>A0A2C6L5H6_9APIC</name>
<protein>
    <submittedName>
        <fullName evidence="3">Transmembrane protein</fullName>
    </submittedName>
</protein>
<keyword evidence="2 3" id="KW-0812">Transmembrane</keyword>
<feature type="compositionally biased region" description="Basic and acidic residues" evidence="1">
    <location>
        <begin position="87"/>
        <end position="106"/>
    </location>
</feature>
<feature type="region of interest" description="Disordered" evidence="1">
    <location>
        <begin position="1"/>
        <end position="135"/>
    </location>
</feature>
<feature type="transmembrane region" description="Helical" evidence="2">
    <location>
        <begin position="250"/>
        <end position="272"/>
    </location>
</feature>
<reference evidence="3 4" key="1">
    <citation type="journal article" date="2017" name="Int. J. Parasitol.">
        <title>The genome of the protozoan parasite Cystoisospora suis and a reverse vaccinology approach to identify vaccine candidates.</title>
        <authorList>
            <person name="Palmieri N."/>
            <person name="Shrestha A."/>
            <person name="Ruttkowski B."/>
            <person name="Beck T."/>
            <person name="Vogl C."/>
            <person name="Tomley F."/>
            <person name="Blake D.P."/>
            <person name="Joachim A."/>
        </authorList>
    </citation>
    <scope>NUCLEOTIDE SEQUENCE [LARGE SCALE GENOMIC DNA]</scope>
    <source>
        <strain evidence="3 4">Wien I</strain>
    </source>
</reference>
<dbReference type="VEuPathDB" id="ToxoDB:CSUI_003360"/>
<feature type="compositionally biased region" description="Low complexity" evidence="1">
    <location>
        <begin position="1"/>
        <end position="13"/>
    </location>
</feature>
<dbReference type="EMBL" id="MIGC01001477">
    <property type="protein sequence ID" value="PHJ22794.1"/>
    <property type="molecule type" value="Genomic_DNA"/>
</dbReference>
<keyword evidence="4" id="KW-1185">Reference proteome</keyword>
<dbReference type="Proteomes" id="UP000221165">
    <property type="component" value="Unassembled WGS sequence"/>
</dbReference>
<keyword evidence="2" id="KW-0472">Membrane</keyword>
<gene>
    <name evidence="3" type="ORF">CSUI_003360</name>
</gene>
<evidence type="ECO:0000256" key="1">
    <source>
        <dbReference type="SAM" id="MobiDB-lite"/>
    </source>
</evidence>
<feature type="compositionally biased region" description="Polar residues" evidence="1">
    <location>
        <begin position="23"/>
        <end position="37"/>
    </location>
</feature>
<dbReference type="AlphaFoldDB" id="A0A2C6L5H6"/>
<feature type="compositionally biased region" description="Basic and acidic residues" evidence="1">
    <location>
        <begin position="49"/>
        <end position="67"/>
    </location>
</feature>
<evidence type="ECO:0000313" key="4">
    <source>
        <dbReference type="Proteomes" id="UP000221165"/>
    </source>
</evidence>
<dbReference type="RefSeq" id="XP_067924471.1">
    <property type="nucleotide sequence ID" value="XM_068063558.1"/>
</dbReference>
<evidence type="ECO:0000256" key="2">
    <source>
        <dbReference type="SAM" id="Phobius"/>
    </source>
</evidence>
<proteinExistence type="predicted"/>
<comment type="caution">
    <text evidence="3">The sequence shown here is derived from an EMBL/GenBank/DDBJ whole genome shotgun (WGS) entry which is preliminary data.</text>
</comment>
<accession>A0A2C6L5H6</accession>
<keyword evidence="2" id="KW-1133">Transmembrane helix</keyword>
<organism evidence="3 4">
    <name type="scientific">Cystoisospora suis</name>
    <dbReference type="NCBI Taxonomy" id="483139"/>
    <lineage>
        <taxon>Eukaryota</taxon>
        <taxon>Sar</taxon>
        <taxon>Alveolata</taxon>
        <taxon>Apicomplexa</taxon>
        <taxon>Conoidasida</taxon>
        <taxon>Coccidia</taxon>
        <taxon>Eucoccidiorida</taxon>
        <taxon>Eimeriorina</taxon>
        <taxon>Sarcocystidae</taxon>
        <taxon>Cystoisospora</taxon>
    </lineage>
</organism>
<sequence length="273" mass="29502">MGLQQSLSSNGSLDFSPDHSETLRVSTSGEEPSSFLSLLSGEQLASSASEEKASHTEEDQGSDRRGGESSSGLTIGEGLQAKIGMPLEEKEDKEGKRHAQEAHEDMAGGTVSASDDTVTGEAKSPEELTEDDFHNMNSSQGLVVLLGQGKRLVNDVQNTLDGVHAVVGITEVMGRLRQDIRKDVDALNRTITEEYQNIEQLRQLQEAQTAVLQSQLSYLVPLRRSEPAERQAEPVTRVKKSSNSAPSIRFVGFSVVSCISVSVFLSSGVSFFF</sequence>
<evidence type="ECO:0000313" key="3">
    <source>
        <dbReference type="EMBL" id="PHJ22794.1"/>
    </source>
</evidence>